<reference evidence="2" key="1">
    <citation type="journal article" date="2014" name="Genome Announc.">
        <title>De novo whole-genome sequence and genome annotation of Lichtheimia ramosa.</title>
        <authorList>
            <person name="Linde J."/>
            <person name="Schwartze V."/>
            <person name="Binder U."/>
            <person name="Lass-Florl C."/>
            <person name="Voigt K."/>
            <person name="Horn F."/>
        </authorList>
    </citation>
    <scope>NUCLEOTIDE SEQUENCE</scope>
    <source>
        <strain evidence="2">JMRC FSU:6197</strain>
    </source>
</reference>
<dbReference type="OrthoDB" id="2243808at2759"/>
<feature type="compositionally biased region" description="Low complexity" evidence="1">
    <location>
        <begin position="39"/>
        <end position="60"/>
    </location>
</feature>
<dbReference type="EMBL" id="LK023323">
    <property type="protein sequence ID" value="CDS07061.1"/>
    <property type="molecule type" value="Genomic_DNA"/>
</dbReference>
<feature type="region of interest" description="Disordered" evidence="1">
    <location>
        <begin position="83"/>
        <end position="102"/>
    </location>
</feature>
<sequence length="317" mass="36557">MQRRQDPSVWSLDRLLDDMSIEPKHEDVHVITPSRLSHHSSIASSASSSSTRSRQSTFSIPEPTSPIRSQHIRIPVTQYQVPNAYEDDDDDNKPTSATTTEPKQQLFSVASFGMTSNCARLFFDHPSEHLYDVGWNVQNSNNDTLLTLMQFPADRSCKTELMALGHRLGITALLVYTNMSNFNSLYTQMDSLHDWLPEDSKDKWLQHVLFIFDQCDTPTSHMEQESKHVIERIIPYLRTRYKLPKDPGAVFVTSTPAVVRHPQYGATYQTQCKNVLWQAINKLHREFGRWRPNNDSSDDDDDDDDDDLRLLRMRKSD</sequence>
<proteinExistence type="predicted"/>
<evidence type="ECO:0000256" key="1">
    <source>
        <dbReference type="SAM" id="MobiDB-lite"/>
    </source>
</evidence>
<feature type="region of interest" description="Disordered" evidence="1">
    <location>
        <begin position="31"/>
        <end position="73"/>
    </location>
</feature>
<feature type="compositionally biased region" description="Basic and acidic residues" evidence="1">
    <location>
        <begin position="308"/>
        <end position="317"/>
    </location>
</feature>
<feature type="compositionally biased region" description="Acidic residues" evidence="1">
    <location>
        <begin position="296"/>
        <end position="307"/>
    </location>
</feature>
<feature type="region of interest" description="Disordered" evidence="1">
    <location>
        <begin position="288"/>
        <end position="317"/>
    </location>
</feature>
<evidence type="ECO:0000313" key="2">
    <source>
        <dbReference type="EMBL" id="CDS07061.1"/>
    </source>
</evidence>
<organism evidence="2">
    <name type="scientific">Lichtheimia ramosa</name>
    <dbReference type="NCBI Taxonomy" id="688394"/>
    <lineage>
        <taxon>Eukaryota</taxon>
        <taxon>Fungi</taxon>
        <taxon>Fungi incertae sedis</taxon>
        <taxon>Mucoromycota</taxon>
        <taxon>Mucoromycotina</taxon>
        <taxon>Mucoromycetes</taxon>
        <taxon>Mucorales</taxon>
        <taxon>Lichtheimiaceae</taxon>
        <taxon>Lichtheimia</taxon>
    </lineage>
</organism>
<gene>
    <name evidence="2" type="ORF">LRAMOSA09584</name>
</gene>
<accession>A0A077WH48</accession>
<dbReference type="AlphaFoldDB" id="A0A077WH48"/>
<protein>
    <submittedName>
        <fullName evidence="2">Uncharacterized protein</fullName>
    </submittedName>
</protein>
<name>A0A077WH48_9FUNG</name>